<keyword evidence="3" id="KW-0804">Transcription</keyword>
<dbReference type="RefSeq" id="WP_092497658.1">
    <property type="nucleotide sequence ID" value="NZ_FNFV01000001.1"/>
</dbReference>
<organism evidence="6 7">
    <name type="scientific">Meinhardsimonia xiamenensis</name>
    <dbReference type="NCBI Taxonomy" id="990712"/>
    <lineage>
        <taxon>Bacteria</taxon>
        <taxon>Pseudomonadati</taxon>
        <taxon>Pseudomonadota</taxon>
        <taxon>Alphaproteobacteria</taxon>
        <taxon>Rhodobacterales</taxon>
        <taxon>Paracoccaceae</taxon>
        <taxon>Meinhardsimonia</taxon>
    </lineage>
</organism>
<dbReference type="PANTHER" id="PTHR24567:SF75">
    <property type="entry name" value="FUMARATE AND NITRATE REDUCTION REGULATORY PROTEIN"/>
    <property type="match status" value="1"/>
</dbReference>
<dbReference type="SMART" id="SM00419">
    <property type="entry name" value="HTH_CRP"/>
    <property type="match status" value="1"/>
</dbReference>
<dbReference type="GO" id="GO:0003677">
    <property type="term" value="F:DNA binding"/>
    <property type="evidence" value="ECO:0007669"/>
    <property type="project" value="UniProtKB-KW"/>
</dbReference>
<dbReference type="InterPro" id="IPR000595">
    <property type="entry name" value="cNMP-bd_dom"/>
</dbReference>
<dbReference type="PROSITE" id="PS51063">
    <property type="entry name" value="HTH_CRP_2"/>
    <property type="match status" value="1"/>
</dbReference>
<dbReference type="InterPro" id="IPR050397">
    <property type="entry name" value="Env_Response_Regulators"/>
</dbReference>
<evidence type="ECO:0000256" key="1">
    <source>
        <dbReference type="ARBA" id="ARBA00023015"/>
    </source>
</evidence>
<dbReference type="STRING" id="990712.SAMN05216257_101408"/>
<dbReference type="CDD" id="cd00092">
    <property type="entry name" value="HTH_CRP"/>
    <property type="match status" value="1"/>
</dbReference>
<dbReference type="PROSITE" id="PS00042">
    <property type="entry name" value="HTH_CRP_1"/>
    <property type="match status" value="1"/>
</dbReference>
<dbReference type="NCBIfam" id="NF045989">
    <property type="entry name" value="TransRegFnrLRhodb"/>
    <property type="match status" value="1"/>
</dbReference>
<dbReference type="OrthoDB" id="667966at2"/>
<dbReference type="CDD" id="cd00038">
    <property type="entry name" value="CAP_ED"/>
    <property type="match status" value="1"/>
</dbReference>
<dbReference type="AlphaFoldDB" id="A0A1G8YPF0"/>
<dbReference type="SMART" id="SM00100">
    <property type="entry name" value="cNMP"/>
    <property type="match status" value="1"/>
</dbReference>
<dbReference type="InterPro" id="IPR036390">
    <property type="entry name" value="WH_DNA-bd_sf"/>
</dbReference>
<keyword evidence="2" id="KW-0238">DNA-binding</keyword>
<dbReference type="PRINTS" id="PR00034">
    <property type="entry name" value="HTHCRP"/>
</dbReference>
<dbReference type="SUPFAM" id="SSF46785">
    <property type="entry name" value="Winged helix' DNA-binding domain"/>
    <property type="match status" value="1"/>
</dbReference>
<dbReference type="PANTHER" id="PTHR24567">
    <property type="entry name" value="CRP FAMILY TRANSCRIPTIONAL REGULATORY PROTEIN"/>
    <property type="match status" value="1"/>
</dbReference>
<dbReference type="Gene3D" id="2.60.120.10">
    <property type="entry name" value="Jelly Rolls"/>
    <property type="match status" value="1"/>
</dbReference>
<dbReference type="EMBL" id="FNFV01000001">
    <property type="protein sequence ID" value="SDK04668.1"/>
    <property type="molecule type" value="Genomic_DNA"/>
</dbReference>
<evidence type="ECO:0000313" key="7">
    <source>
        <dbReference type="Proteomes" id="UP000199328"/>
    </source>
</evidence>
<dbReference type="InterPro" id="IPR018335">
    <property type="entry name" value="Tscrpt_reg_HTH_Crp-type_CS"/>
</dbReference>
<protein>
    <submittedName>
        <fullName evidence="6">CRP/FNR family transcriptional regulator, anaerobic regulatory protein</fullName>
    </submittedName>
</protein>
<evidence type="ECO:0000259" key="5">
    <source>
        <dbReference type="PROSITE" id="PS51063"/>
    </source>
</evidence>
<dbReference type="InterPro" id="IPR036388">
    <property type="entry name" value="WH-like_DNA-bd_sf"/>
</dbReference>
<dbReference type="GO" id="GO:0003700">
    <property type="term" value="F:DNA-binding transcription factor activity"/>
    <property type="evidence" value="ECO:0007669"/>
    <property type="project" value="InterPro"/>
</dbReference>
<feature type="domain" description="Cyclic nucleotide-binding" evidence="4">
    <location>
        <begin position="23"/>
        <end position="140"/>
    </location>
</feature>
<evidence type="ECO:0000313" key="6">
    <source>
        <dbReference type="EMBL" id="SDK04668.1"/>
    </source>
</evidence>
<dbReference type="Pfam" id="PF00027">
    <property type="entry name" value="cNMP_binding"/>
    <property type="match status" value="1"/>
</dbReference>
<reference evidence="7" key="1">
    <citation type="submission" date="2016-10" db="EMBL/GenBank/DDBJ databases">
        <authorList>
            <person name="Varghese N."/>
            <person name="Submissions S."/>
        </authorList>
    </citation>
    <scope>NUCLEOTIDE SEQUENCE [LARGE SCALE GENOMIC DNA]</scope>
    <source>
        <strain evidence="7">CGMCC 1.10789</strain>
    </source>
</reference>
<dbReference type="InterPro" id="IPR018490">
    <property type="entry name" value="cNMP-bd_dom_sf"/>
</dbReference>
<sequence length="248" mass="27441">MGIANLAFDRKSCGSCPIRHRAVCARCNDEELAELETMKTYRSYEAGQPVAWAGDPLEFVASVVVGVATLSQTMEDGRTQMVGLLLPSDFLGRPGRDRVAFDVTAVTDLTLCCFRRKPFEEFMARTPHVSQRLLEMTLDELDAAREWMLILGRKTAREKIASMISIIARREAAMQKKAATDGFGFELPLTREAMANYLGLTLETVSRQISALRRDGVIALEGNRRVHIPSFEALLHETGDDSDGGMPA</sequence>
<accession>A0A1G8YPF0</accession>
<name>A0A1G8YPF0_9RHOB</name>
<evidence type="ECO:0000259" key="4">
    <source>
        <dbReference type="PROSITE" id="PS50042"/>
    </source>
</evidence>
<dbReference type="InterPro" id="IPR012318">
    <property type="entry name" value="HTH_CRP"/>
</dbReference>
<evidence type="ECO:0000256" key="3">
    <source>
        <dbReference type="ARBA" id="ARBA00023163"/>
    </source>
</evidence>
<feature type="domain" description="HTH crp-type" evidence="5">
    <location>
        <begin position="154"/>
        <end position="232"/>
    </location>
</feature>
<gene>
    <name evidence="6" type="ORF">SAMN05216257_101408</name>
</gene>
<proteinExistence type="predicted"/>
<dbReference type="Proteomes" id="UP000199328">
    <property type="component" value="Unassembled WGS sequence"/>
</dbReference>
<dbReference type="Pfam" id="PF13545">
    <property type="entry name" value="HTH_Crp_2"/>
    <property type="match status" value="1"/>
</dbReference>
<dbReference type="SUPFAM" id="SSF51206">
    <property type="entry name" value="cAMP-binding domain-like"/>
    <property type="match status" value="1"/>
</dbReference>
<dbReference type="Gene3D" id="1.10.10.10">
    <property type="entry name" value="Winged helix-like DNA-binding domain superfamily/Winged helix DNA-binding domain"/>
    <property type="match status" value="1"/>
</dbReference>
<dbReference type="InterPro" id="IPR014710">
    <property type="entry name" value="RmlC-like_jellyroll"/>
</dbReference>
<evidence type="ECO:0000256" key="2">
    <source>
        <dbReference type="ARBA" id="ARBA00023125"/>
    </source>
</evidence>
<keyword evidence="7" id="KW-1185">Reference proteome</keyword>
<dbReference type="GO" id="GO:0005829">
    <property type="term" value="C:cytosol"/>
    <property type="evidence" value="ECO:0007669"/>
    <property type="project" value="TreeGrafter"/>
</dbReference>
<dbReference type="PROSITE" id="PS50042">
    <property type="entry name" value="CNMP_BINDING_3"/>
    <property type="match status" value="1"/>
</dbReference>
<keyword evidence="1" id="KW-0805">Transcription regulation</keyword>